<evidence type="ECO:0000256" key="1">
    <source>
        <dbReference type="SAM" id="Phobius"/>
    </source>
</evidence>
<reference evidence="2" key="1">
    <citation type="submission" date="2023-03" db="EMBL/GenBank/DDBJ databases">
        <title>Massive genome expansion in bonnet fungi (Mycena s.s.) driven by repeated elements and novel gene families across ecological guilds.</title>
        <authorList>
            <consortium name="Lawrence Berkeley National Laboratory"/>
            <person name="Harder C.B."/>
            <person name="Miyauchi S."/>
            <person name="Viragh M."/>
            <person name="Kuo A."/>
            <person name="Thoen E."/>
            <person name="Andreopoulos B."/>
            <person name="Lu D."/>
            <person name="Skrede I."/>
            <person name="Drula E."/>
            <person name="Henrissat B."/>
            <person name="Morin E."/>
            <person name="Kohler A."/>
            <person name="Barry K."/>
            <person name="LaButti K."/>
            <person name="Morin E."/>
            <person name="Salamov A."/>
            <person name="Lipzen A."/>
            <person name="Mereny Z."/>
            <person name="Hegedus B."/>
            <person name="Baldrian P."/>
            <person name="Stursova M."/>
            <person name="Weitz H."/>
            <person name="Taylor A."/>
            <person name="Grigoriev I.V."/>
            <person name="Nagy L.G."/>
            <person name="Martin F."/>
            <person name="Kauserud H."/>
        </authorList>
    </citation>
    <scope>NUCLEOTIDE SEQUENCE</scope>
    <source>
        <strain evidence="2">9144</strain>
    </source>
</reference>
<gene>
    <name evidence="2" type="ORF">GGX14DRAFT_395590</name>
</gene>
<dbReference type="Proteomes" id="UP001219525">
    <property type="component" value="Unassembled WGS sequence"/>
</dbReference>
<sequence>MRLQPPVLTLSIPVSYNLLPPLAPNVRNKAGMAEGAWRRFRQSNAKRWVLIILLLAADTTSKLPPSARSTSPRTSALSLFALIRDSEHRCGRERVSTRTAHVPPRMALTIGHAASISSDSSACACQSPTPISAEPHASARSTLMVRSKANAANHFYDLARTHATTAGVVPHAASARAVGAGTHLRCGLARAVPAPVLARVGHACTSHEPEPPPFTPAASLPAVTLRVAVVIPVATVAALLAVNALALALAEAPRAI</sequence>
<organism evidence="2 3">
    <name type="scientific">Mycena pura</name>
    <dbReference type="NCBI Taxonomy" id="153505"/>
    <lineage>
        <taxon>Eukaryota</taxon>
        <taxon>Fungi</taxon>
        <taxon>Dikarya</taxon>
        <taxon>Basidiomycota</taxon>
        <taxon>Agaricomycotina</taxon>
        <taxon>Agaricomycetes</taxon>
        <taxon>Agaricomycetidae</taxon>
        <taxon>Agaricales</taxon>
        <taxon>Marasmiineae</taxon>
        <taxon>Mycenaceae</taxon>
        <taxon>Mycena</taxon>
    </lineage>
</organism>
<protein>
    <submittedName>
        <fullName evidence="2">Uncharacterized protein</fullName>
    </submittedName>
</protein>
<feature type="transmembrane region" description="Helical" evidence="1">
    <location>
        <begin position="229"/>
        <end position="250"/>
    </location>
</feature>
<evidence type="ECO:0000313" key="3">
    <source>
        <dbReference type="Proteomes" id="UP001219525"/>
    </source>
</evidence>
<keyword evidence="1" id="KW-0472">Membrane</keyword>
<keyword evidence="1" id="KW-1133">Transmembrane helix</keyword>
<dbReference type="AlphaFoldDB" id="A0AAD6VG93"/>
<dbReference type="EMBL" id="JARJCW010000032">
    <property type="protein sequence ID" value="KAJ7208964.1"/>
    <property type="molecule type" value="Genomic_DNA"/>
</dbReference>
<comment type="caution">
    <text evidence="2">The sequence shown here is derived from an EMBL/GenBank/DDBJ whole genome shotgun (WGS) entry which is preliminary data.</text>
</comment>
<keyword evidence="1" id="KW-0812">Transmembrane</keyword>
<keyword evidence="3" id="KW-1185">Reference proteome</keyword>
<accession>A0AAD6VG93</accession>
<name>A0AAD6VG93_9AGAR</name>
<proteinExistence type="predicted"/>
<evidence type="ECO:0000313" key="2">
    <source>
        <dbReference type="EMBL" id="KAJ7208964.1"/>
    </source>
</evidence>